<organism evidence="1 2">
    <name type="scientific">Brachionus plicatilis</name>
    <name type="common">Marine rotifer</name>
    <name type="synonym">Brachionus muelleri</name>
    <dbReference type="NCBI Taxonomy" id="10195"/>
    <lineage>
        <taxon>Eukaryota</taxon>
        <taxon>Metazoa</taxon>
        <taxon>Spiralia</taxon>
        <taxon>Gnathifera</taxon>
        <taxon>Rotifera</taxon>
        <taxon>Eurotatoria</taxon>
        <taxon>Monogononta</taxon>
        <taxon>Pseudotrocha</taxon>
        <taxon>Ploima</taxon>
        <taxon>Brachionidae</taxon>
        <taxon>Brachionus</taxon>
    </lineage>
</organism>
<keyword evidence="2" id="KW-1185">Reference proteome</keyword>
<gene>
    <name evidence="1" type="ORF">BpHYR1_039398</name>
</gene>
<evidence type="ECO:0000313" key="2">
    <source>
        <dbReference type="Proteomes" id="UP000276133"/>
    </source>
</evidence>
<sequence>MDRQVYDKNVNKICLKMVVRDNISVMLFKFKKIHPNALQFNPSAPFFDCTQDDKSLTNKKNSGLIAKKFLTLSPKAFSLKYDSRQFTSAKFSLKRLIKKKSYRLVKLQIETQNKQNKFLIKLRLRLPLFEIIFTSAIY</sequence>
<dbReference type="Proteomes" id="UP000276133">
    <property type="component" value="Unassembled WGS sequence"/>
</dbReference>
<name>A0A3M7SV02_BRAPC</name>
<dbReference type="AlphaFoldDB" id="A0A3M7SV02"/>
<proteinExistence type="predicted"/>
<dbReference type="EMBL" id="REGN01000752">
    <property type="protein sequence ID" value="RNA39410.1"/>
    <property type="molecule type" value="Genomic_DNA"/>
</dbReference>
<comment type="caution">
    <text evidence="1">The sequence shown here is derived from an EMBL/GenBank/DDBJ whole genome shotgun (WGS) entry which is preliminary data.</text>
</comment>
<protein>
    <submittedName>
        <fullName evidence="1">Uncharacterized protein</fullName>
    </submittedName>
</protein>
<evidence type="ECO:0000313" key="1">
    <source>
        <dbReference type="EMBL" id="RNA39410.1"/>
    </source>
</evidence>
<reference evidence="1 2" key="1">
    <citation type="journal article" date="2018" name="Sci. Rep.">
        <title>Genomic signatures of local adaptation to the degree of environmental predictability in rotifers.</title>
        <authorList>
            <person name="Franch-Gras L."/>
            <person name="Hahn C."/>
            <person name="Garcia-Roger E.M."/>
            <person name="Carmona M.J."/>
            <person name="Serra M."/>
            <person name="Gomez A."/>
        </authorList>
    </citation>
    <scope>NUCLEOTIDE SEQUENCE [LARGE SCALE GENOMIC DNA]</scope>
    <source>
        <strain evidence="1">HYR1</strain>
    </source>
</reference>
<accession>A0A3M7SV02</accession>